<reference evidence="7 8" key="1">
    <citation type="submission" date="2014-07" db="EMBL/GenBank/DDBJ databases">
        <title>Draft genome sequence of Thalassospira xianhensis P-4 (MCCC 1A02616).</title>
        <authorList>
            <person name="Lai Q."/>
            <person name="Shao Z."/>
        </authorList>
    </citation>
    <scope>NUCLEOTIDE SEQUENCE [LARGE SCALE GENOMIC DNA]</scope>
    <source>
        <strain evidence="7 8">MCCC 1A02616</strain>
    </source>
</reference>
<organism evidence="7 8">
    <name type="scientific">Thalassospira xianhensis MCCC 1A02616</name>
    <dbReference type="NCBI Taxonomy" id="1177929"/>
    <lineage>
        <taxon>Bacteria</taxon>
        <taxon>Pseudomonadati</taxon>
        <taxon>Pseudomonadota</taxon>
        <taxon>Alphaproteobacteria</taxon>
        <taxon>Rhodospirillales</taxon>
        <taxon>Thalassospiraceae</taxon>
        <taxon>Thalassospira</taxon>
    </lineage>
</organism>
<dbReference type="RefSeq" id="WP_114124024.1">
    <property type="nucleotide sequence ID" value="NZ_JPWA01000059.1"/>
</dbReference>
<dbReference type="PANTHER" id="PTHR10846:SF8">
    <property type="entry name" value="INNER MEMBRANE PROTEIN YRBG"/>
    <property type="match status" value="1"/>
</dbReference>
<feature type="transmembrane region" description="Helical" evidence="5">
    <location>
        <begin position="239"/>
        <end position="259"/>
    </location>
</feature>
<feature type="transmembrane region" description="Helical" evidence="5">
    <location>
        <begin position="128"/>
        <end position="145"/>
    </location>
</feature>
<gene>
    <name evidence="7" type="ORF">TH5_24770</name>
</gene>
<dbReference type="GO" id="GO:0005262">
    <property type="term" value="F:calcium channel activity"/>
    <property type="evidence" value="ECO:0007669"/>
    <property type="project" value="TreeGrafter"/>
</dbReference>
<feature type="domain" description="Sodium/calcium exchanger membrane region" evidence="6">
    <location>
        <begin position="169"/>
        <end position="307"/>
    </location>
</feature>
<keyword evidence="8" id="KW-1185">Reference proteome</keyword>
<dbReference type="AlphaFoldDB" id="A0A367U5M5"/>
<evidence type="ECO:0000256" key="4">
    <source>
        <dbReference type="ARBA" id="ARBA00023136"/>
    </source>
</evidence>
<evidence type="ECO:0000256" key="3">
    <source>
        <dbReference type="ARBA" id="ARBA00022989"/>
    </source>
</evidence>
<evidence type="ECO:0000256" key="2">
    <source>
        <dbReference type="ARBA" id="ARBA00022692"/>
    </source>
</evidence>
<feature type="transmembrane region" description="Helical" evidence="5">
    <location>
        <begin position="204"/>
        <end position="227"/>
    </location>
</feature>
<evidence type="ECO:0000256" key="5">
    <source>
        <dbReference type="SAM" id="Phobius"/>
    </source>
</evidence>
<evidence type="ECO:0000259" key="6">
    <source>
        <dbReference type="Pfam" id="PF01699"/>
    </source>
</evidence>
<dbReference type="InterPro" id="IPR004837">
    <property type="entry name" value="NaCa_Exmemb"/>
</dbReference>
<evidence type="ECO:0000313" key="8">
    <source>
        <dbReference type="Proteomes" id="UP000252419"/>
    </source>
</evidence>
<feature type="domain" description="Sodium/calcium exchanger membrane region" evidence="6">
    <location>
        <begin position="3"/>
        <end position="142"/>
    </location>
</feature>
<dbReference type="NCBIfam" id="TIGR00367">
    <property type="entry name" value="calcium/sodium antiporter"/>
    <property type="match status" value="1"/>
</dbReference>
<feature type="transmembrane region" description="Helical" evidence="5">
    <location>
        <begin position="265"/>
        <end position="284"/>
    </location>
</feature>
<feature type="transmembrane region" description="Helical" evidence="5">
    <location>
        <begin position="166"/>
        <end position="184"/>
    </location>
</feature>
<feature type="transmembrane region" description="Helical" evidence="5">
    <location>
        <begin position="104"/>
        <end position="122"/>
    </location>
</feature>
<dbReference type="Pfam" id="PF01699">
    <property type="entry name" value="Na_Ca_ex"/>
    <property type="match status" value="2"/>
</dbReference>
<dbReference type="GO" id="GO:0006874">
    <property type="term" value="P:intracellular calcium ion homeostasis"/>
    <property type="evidence" value="ECO:0007669"/>
    <property type="project" value="TreeGrafter"/>
</dbReference>
<feature type="transmembrane region" description="Helical" evidence="5">
    <location>
        <begin position="71"/>
        <end position="92"/>
    </location>
</feature>
<feature type="transmembrane region" description="Helical" evidence="5">
    <location>
        <begin position="289"/>
        <end position="307"/>
    </location>
</feature>
<comment type="caution">
    <text evidence="7">The sequence shown here is derived from an EMBL/GenBank/DDBJ whole genome shotgun (WGS) entry which is preliminary data.</text>
</comment>
<evidence type="ECO:0000313" key="7">
    <source>
        <dbReference type="EMBL" id="RCK03577.1"/>
    </source>
</evidence>
<keyword evidence="2 5" id="KW-0812">Transmembrane</keyword>
<dbReference type="Proteomes" id="UP000252419">
    <property type="component" value="Unassembled WGS sequence"/>
</dbReference>
<name>A0A367U5M5_9PROT</name>
<dbReference type="GO" id="GO:0005886">
    <property type="term" value="C:plasma membrane"/>
    <property type="evidence" value="ECO:0007669"/>
    <property type="project" value="TreeGrafter"/>
</dbReference>
<proteinExistence type="predicted"/>
<dbReference type="EMBL" id="JPWA01000059">
    <property type="protein sequence ID" value="RCK03577.1"/>
    <property type="molecule type" value="Genomic_DNA"/>
</dbReference>
<dbReference type="InterPro" id="IPR004481">
    <property type="entry name" value="K/Na/Ca-exchanger"/>
</dbReference>
<dbReference type="GO" id="GO:0008273">
    <property type="term" value="F:calcium, potassium:sodium antiporter activity"/>
    <property type="evidence" value="ECO:0007669"/>
    <property type="project" value="TreeGrafter"/>
</dbReference>
<protein>
    <submittedName>
        <fullName evidence="7">Sodium:calcium antiporter</fullName>
    </submittedName>
</protein>
<dbReference type="PANTHER" id="PTHR10846">
    <property type="entry name" value="SODIUM/POTASSIUM/CALCIUM EXCHANGER"/>
    <property type="match status" value="1"/>
</dbReference>
<dbReference type="Gene3D" id="1.20.1420.30">
    <property type="entry name" value="NCX, central ion-binding region"/>
    <property type="match status" value="2"/>
</dbReference>
<keyword evidence="4 5" id="KW-0472">Membrane</keyword>
<accession>A0A367U5M5</accession>
<sequence>MEYLMLLAGLAGLFFGGEALVRGSVGIAQRLAMPPLLIGLTVVGFGTSTPELLVSVDAALRGVSDIALGNVVGSNIANILLIVGVSALVWPIRVSGDTLKRDTAVMMAAAIILVPIFAFGMMGRVAGGILFASLVAYLVFAYRQSRNAPNAPLADGGDLPVPARGLWLSLIWVIGGLVALMFGARFMVDGAVTIARTFGVSEAFIGLTVVAVGTSLPELATSLIAALRKQSEIAIGNIVGSNIFNILGILGLTAIIAPIPVASRFLTFDLPIMIAASLVLTLLLRRQTVGRGIGIVMLVAYAGYVLTAQ</sequence>
<keyword evidence="3 5" id="KW-1133">Transmembrane helix</keyword>
<dbReference type="InterPro" id="IPR044880">
    <property type="entry name" value="NCX_ion-bd_dom_sf"/>
</dbReference>
<comment type="subcellular location">
    <subcellularLocation>
        <location evidence="1">Membrane</location>
        <topology evidence="1">Multi-pass membrane protein</topology>
    </subcellularLocation>
</comment>
<evidence type="ECO:0000256" key="1">
    <source>
        <dbReference type="ARBA" id="ARBA00004141"/>
    </source>
</evidence>